<feature type="region of interest" description="Disordered" evidence="1">
    <location>
        <begin position="107"/>
        <end position="175"/>
    </location>
</feature>
<feature type="compositionally biased region" description="Basic and acidic residues" evidence="1">
    <location>
        <begin position="162"/>
        <end position="175"/>
    </location>
</feature>
<sequence length="192" mass="21618">MGNIALADGAQTESQCCRHLHYRNTVLLCFPPPAVIRLIRFSIELSSRVYADLLTLYELPPAPISPTQSPKLECRYWPRLHPLSSCTCFPMMPRLTRLISDRYSSYRSSLSFPSKPVSKRTTGTDGKYETSSNARDVSTHELNGPYEQLGDHEGTETSGSKAEIHSTGTHEHVSIELTTRDRIEREKAVLRP</sequence>
<name>A0ABR4B270_9LECA</name>
<proteinExistence type="predicted"/>
<protein>
    <submittedName>
        <fullName evidence="2">Uncharacterized protein</fullName>
    </submittedName>
</protein>
<reference evidence="2 3" key="1">
    <citation type="submission" date="2024-09" db="EMBL/GenBank/DDBJ databases">
        <title>Rethinking Asexuality: The Enigmatic Case of Functional Sexual Genes in Lepraria (Stereocaulaceae).</title>
        <authorList>
            <person name="Doellman M."/>
            <person name="Sun Y."/>
            <person name="Barcenas-Pena A."/>
            <person name="Lumbsch H.T."/>
            <person name="Grewe F."/>
        </authorList>
    </citation>
    <scope>NUCLEOTIDE SEQUENCE [LARGE SCALE GENOMIC DNA]</scope>
    <source>
        <strain evidence="2 3">Grewe 0041</strain>
    </source>
</reference>
<comment type="caution">
    <text evidence="2">The sequence shown here is derived from an EMBL/GenBank/DDBJ whole genome shotgun (WGS) entry which is preliminary data.</text>
</comment>
<dbReference type="Proteomes" id="UP001590951">
    <property type="component" value="Unassembled WGS sequence"/>
</dbReference>
<gene>
    <name evidence="2" type="ORF">ABVK25_007694</name>
</gene>
<feature type="compositionally biased region" description="Polar residues" evidence="1">
    <location>
        <begin position="119"/>
        <end position="136"/>
    </location>
</feature>
<evidence type="ECO:0000256" key="1">
    <source>
        <dbReference type="SAM" id="MobiDB-lite"/>
    </source>
</evidence>
<organism evidence="2 3">
    <name type="scientific">Lepraria finkii</name>
    <dbReference type="NCBI Taxonomy" id="1340010"/>
    <lineage>
        <taxon>Eukaryota</taxon>
        <taxon>Fungi</taxon>
        <taxon>Dikarya</taxon>
        <taxon>Ascomycota</taxon>
        <taxon>Pezizomycotina</taxon>
        <taxon>Lecanoromycetes</taxon>
        <taxon>OSLEUM clade</taxon>
        <taxon>Lecanoromycetidae</taxon>
        <taxon>Lecanorales</taxon>
        <taxon>Lecanorineae</taxon>
        <taxon>Stereocaulaceae</taxon>
        <taxon>Lepraria</taxon>
    </lineage>
</organism>
<keyword evidence="3" id="KW-1185">Reference proteome</keyword>
<evidence type="ECO:0000313" key="3">
    <source>
        <dbReference type="Proteomes" id="UP001590951"/>
    </source>
</evidence>
<dbReference type="EMBL" id="JBHFEH010000030">
    <property type="protein sequence ID" value="KAL2052002.1"/>
    <property type="molecule type" value="Genomic_DNA"/>
</dbReference>
<accession>A0ABR4B270</accession>
<evidence type="ECO:0000313" key="2">
    <source>
        <dbReference type="EMBL" id="KAL2052002.1"/>
    </source>
</evidence>